<name>A0A6P4DMQ3_ARADU</name>
<feature type="compositionally biased region" description="Low complexity" evidence="1">
    <location>
        <begin position="29"/>
        <end position="48"/>
    </location>
</feature>
<dbReference type="GO" id="GO:0140097">
    <property type="term" value="F:catalytic activity, acting on DNA"/>
    <property type="evidence" value="ECO:0007669"/>
    <property type="project" value="UniProtKB-ARBA"/>
</dbReference>
<dbReference type="Pfam" id="PF00730">
    <property type="entry name" value="HhH-GPD"/>
    <property type="match status" value="1"/>
</dbReference>
<proteinExistence type="predicted"/>
<dbReference type="PANTHER" id="PTHR47203:SF1">
    <property type="entry name" value="HYPOTHETICAL BASE EXCISION DNA REPAIR PROTEIN (EUROFUNG)"/>
    <property type="match status" value="1"/>
</dbReference>
<dbReference type="InterPro" id="IPR011257">
    <property type="entry name" value="DNA_glycosylase"/>
</dbReference>
<dbReference type="AlphaFoldDB" id="A0A6P4DMQ3"/>
<dbReference type="SMR" id="A0A6P4DMQ3"/>
<dbReference type="Gene3D" id="1.10.340.30">
    <property type="entry name" value="Hypothetical protein, domain 2"/>
    <property type="match status" value="1"/>
</dbReference>
<dbReference type="Proteomes" id="UP000515211">
    <property type="component" value="Chromosome 1"/>
</dbReference>
<feature type="region of interest" description="Disordered" evidence="1">
    <location>
        <begin position="1"/>
        <end position="60"/>
    </location>
</feature>
<feature type="domain" description="HhH-GPD" evidence="2">
    <location>
        <begin position="112"/>
        <end position="269"/>
    </location>
</feature>
<dbReference type="OrthoDB" id="5607at2759"/>
<evidence type="ECO:0000256" key="1">
    <source>
        <dbReference type="SAM" id="MobiDB-lite"/>
    </source>
</evidence>
<reference evidence="3" key="1">
    <citation type="journal article" date="2016" name="Nat. Genet.">
        <title>The genome sequences of Arachis duranensis and Arachis ipaensis, the diploid ancestors of cultivated peanut.</title>
        <authorList>
            <person name="Bertioli D.J."/>
            <person name="Cannon S.B."/>
            <person name="Froenicke L."/>
            <person name="Huang G."/>
            <person name="Farmer A.D."/>
            <person name="Cannon E.K."/>
            <person name="Liu X."/>
            <person name="Gao D."/>
            <person name="Clevenger J."/>
            <person name="Dash S."/>
            <person name="Ren L."/>
            <person name="Moretzsohn M.C."/>
            <person name="Shirasawa K."/>
            <person name="Huang W."/>
            <person name="Vidigal B."/>
            <person name="Abernathy B."/>
            <person name="Chu Y."/>
            <person name="Niederhuth C.E."/>
            <person name="Umale P."/>
            <person name="Araujo A.C."/>
            <person name="Kozik A."/>
            <person name="Kim K.D."/>
            <person name="Burow M.D."/>
            <person name="Varshney R.K."/>
            <person name="Wang X."/>
            <person name="Zhang X."/>
            <person name="Barkley N."/>
            <person name="Guimaraes P.M."/>
            <person name="Isobe S."/>
            <person name="Guo B."/>
            <person name="Liao B."/>
            <person name="Stalker H.T."/>
            <person name="Schmitz R.J."/>
            <person name="Scheffler B.E."/>
            <person name="Leal-Bertioli S.C."/>
            <person name="Xun X."/>
            <person name="Jackson S.A."/>
            <person name="Michelmore R."/>
            <person name="Ozias-Akins P."/>
        </authorList>
    </citation>
    <scope>NUCLEOTIDE SEQUENCE [LARGE SCALE GENOMIC DNA]</scope>
    <source>
        <strain evidence="3">cv. V14167</strain>
    </source>
</reference>
<accession>A0A6P4DMQ3</accession>
<dbReference type="RefSeq" id="XP_015969341.1">
    <property type="nucleotide sequence ID" value="XM_016113855.3"/>
</dbReference>
<dbReference type="CDD" id="cd00056">
    <property type="entry name" value="ENDO3c"/>
    <property type="match status" value="1"/>
</dbReference>
<feature type="compositionally biased region" description="Basic residues" evidence="1">
    <location>
        <begin position="1"/>
        <end position="12"/>
    </location>
</feature>
<feature type="compositionally biased region" description="Polar residues" evidence="1">
    <location>
        <begin position="49"/>
        <end position="58"/>
    </location>
</feature>
<dbReference type="GO" id="GO:0016787">
    <property type="term" value="F:hydrolase activity"/>
    <property type="evidence" value="ECO:0007669"/>
    <property type="project" value="UniProtKB-ARBA"/>
</dbReference>
<reference evidence="4" key="2">
    <citation type="submission" date="2025-08" db="UniProtKB">
        <authorList>
            <consortium name="RefSeq"/>
        </authorList>
    </citation>
    <scope>IDENTIFICATION</scope>
    <source>
        <tissue evidence="4">Whole plant</tissue>
    </source>
</reference>
<dbReference type="SMART" id="SM00478">
    <property type="entry name" value="ENDO3c"/>
    <property type="match status" value="1"/>
</dbReference>
<gene>
    <name evidence="4" type="primary">LOC107492797</name>
</gene>
<dbReference type="SUPFAM" id="SSF48150">
    <property type="entry name" value="DNA-glycosylase"/>
    <property type="match status" value="1"/>
</dbReference>
<dbReference type="GeneID" id="107492797"/>
<keyword evidence="3" id="KW-1185">Reference proteome</keyword>
<dbReference type="Gene3D" id="1.10.1670.10">
    <property type="entry name" value="Helix-hairpin-Helix base-excision DNA repair enzymes (C-terminal)"/>
    <property type="match status" value="1"/>
</dbReference>
<dbReference type="KEGG" id="adu:107492797"/>
<protein>
    <submittedName>
        <fullName evidence="4">DNA glycosylase At3g47830 isoform X1</fullName>
    </submittedName>
</protein>
<evidence type="ECO:0000313" key="4">
    <source>
        <dbReference type="RefSeq" id="XP_015969341.1"/>
    </source>
</evidence>
<dbReference type="GO" id="GO:0006284">
    <property type="term" value="P:base-excision repair"/>
    <property type="evidence" value="ECO:0007669"/>
    <property type="project" value="InterPro"/>
</dbReference>
<dbReference type="PANTHER" id="PTHR47203">
    <property type="match status" value="1"/>
</dbReference>
<sequence>MDKKKILKRKQHQLQVEAELHRLPNQQPKSKSVRVSSKSATTATTTATNPYSSHSGPTPQECLSLRDTLLALHGFPPEFAKYRKRQHVDDNHHHAATIPPETVLDGLVRTVLSQNTTESNSQKAFDSLKSSFPTWEHVLGADSKELENAIRCGGLAPTKASCIKNMLRCLLEKRGKLCLEYLRDLSIDEVKAELSLFKGIGPKTVACVLMFNLQLDDFPVDTHIFEIAKTIGWVPAAADRNKTYLHLNERIPNELKFDLNCLMYTHGKLCRKCTSKKGNKQREKCDDNNSCPLLNYCKEPV</sequence>
<dbReference type="InterPro" id="IPR023170">
    <property type="entry name" value="HhH_base_excis_C"/>
</dbReference>
<organism evidence="3 4">
    <name type="scientific">Arachis duranensis</name>
    <name type="common">Wild peanut</name>
    <dbReference type="NCBI Taxonomy" id="130453"/>
    <lineage>
        <taxon>Eukaryota</taxon>
        <taxon>Viridiplantae</taxon>
        <taxon>Streptophyta</taxon>
        <taxon>Embryophyta</taxon>
        <taxon>Tracheophyta</taxon>
        <taxon>Spermatophyta</taxon>
        <taxon>Magnoliopsida</taxon>
        <taxon>eudicotyledons</taxon>
        <taxon>Gunneridae</taxon>
        <taxon>Pentapetalae</taxon>
        <taxon>rosids</taxon>
        <taxon>fabids</taxon>
        <taxon>Fabales</taxon>
        <taxon>Fabaceae</taxon>
        <taxon>Papilionoideae</taxon>
        <taxon>50 kb inversion clade</taxon>
        <taxon>dalbergioids sensu lato</taxon>
        <taxon>Dalbergieae</taxon>
        <taxon>Pterocarpus clade</taxon>
        <taxon>Arachis</taxon>
    </lineage>
</organism>
<evidence type="ECO:0000313" key="3">
    <source>
        <dbReference type="Proteomes" id="UP000515211"/>
    </source>
</evidence>
<dbReference type="InterPro" id="IPR003265">
    <property type="entry name" value="HhH-GPD_domain"/>
</dbReference>
<evidence type="ECO:0000259" key="2">
    <source>
        <dbReference type="SMART" id="SM00478"/>
    </source>
</evidence>